<protein>
    <recommendedName>
        <fullName evidence="6">Thiamine transporter 2</fullName>
    </recommendedName>
</protein>
<dbReference type="SUPFAM" id="SSF103473">
    <property type="entry name" value="MFS general substrate transporter"/>
    <property type="match status" value="1"/>
</dbReference>
<keyword evidence="3" id="KW-0812">Transmembrane</keyword>
<keyword evidence="2 3" id="KW-0472">Membrane</keyword>
<feature type="transmembrane region" description="Helical" evidence="3">
    <location>
        <begin position="288"/>
        <end position="305"/>
    </location>
</feature>
<feature type="transmembrane region" description="Helical" evidence="3">
    <location>
        <begin position="411"/>
        <end position="431"/>
    </location>
</feature>
<keyword evidence="3" id="KW-1133">Transmembrane helix</keyword>
<dbReference type="PANTHER" id="PTHR10686:SF18">
    <property type="entry name" value="IP11787P-RELATED"/>
    <property type="match status" value="1"/>
</dbReference>
<dbReference type="Pfam" id="PF01770">
    <property type="entry name" value="Folate_carrier"/>
    <property type="match status" value="1"/>
</dbReference>
<dbReference type="InterPro" id="IPR036259">
    <property type="entry name" value="MFS_trans_sf"/>
</dbReference>
<feature type="transmembrane region" description="Helical" evidence="3">
    <location>
        <begin position="375"/>
        <end position="399"/>
    </location>
</feature>
<dbReference type="AlphaFoldDB" id="A0AAW1D1D4"/>
<dbReference type="PANTHER" id="PTHR10686">
    <property type="entry name" value="FOLATE TRANSPORTER"/>
    <property type="match status" value="1"/>
</dbReference>
<evidence type="ECO:0000313" key="4">
    <source>
        <dbReference type="EMBL" id="KAK9504491.1"/>
    </source>
</evidence>
<evidence type="ECO:0008006" key="6">
    <source>
        <dbReference type="Google" id="ProtNLM"/>
    </source>
</evidence>
<proteinExistence type="inferred from homology"/>
<comment type="similarity">
    <text evidence="1 2">Belongs to the reduced folate carrier (RFC) transporter (TC 2.A.48) family.</text>
</comment>
<evidence type="ECO:0000256" key="3">
    <source>
        <dbReference type="SAM" id="Phobius"/>
    </source>
</evidence>
<keyword evidence="5" id="KW-1185">Reference proteome</keyword>
<sequence>MEPWQKISLILCAYGVLKEFRPSEPFVTKYLNHPPMNFTREQISEDIYPIAIYSTMVLLIFIFLITDLLRYKPIIILNSLSGIVIYLMLIFCRKLIAMQIVEVLYGLFTACEVAYYTYIYAKVDKEHYQEVSGQTRAAYLVGRAVSGIFSQILVSWANFSYYVLNFFTLGGMVLSLFWALLLPSVSQSIYFNKTINQTLANESAASSTTNLVDNQTETRYSENKIIRGFQFLWIDFKTAFTNIYVVKWAFWWALATCGYYQILSYVQLLWEEILKDEGNEYYTKLNGGVEAAYTVASALAALCISKINVNWSIFGELVLFLCSIVIGVLLTIMAVTSSIWVAYGTKVVYAMIYHSMITISNSEVAKHVNPDSYGLIFGFTSFIAYVLQTILTAIVIGALKLPIRIQFEVYGGYFAVLGIIFGVKSLATFLWHKCRSTNRIDLVTAEHS</sequence>
<comment type="caution">
    <text evidence="4">The sequence shown here is derived from an EMBL/GenBank/DDBJ whole genome shotgun (WGS) entry which is preliminary data.</text>
</comment>
<evidence type="ECO:0000256" key="1">
    <source>
        <dbReference type="ARBA" id="ARBA00005773"/>
    </source>
</evidence>
<reference evidence="4 5" key="1">
    <citation type="submission" date="2022-12" db="EMBL/GenBank/DDBJ databases">
        <title>Chromosome-level genome assembly of true bugs.</title>
        <authorList>
            <person name="Ma L."/>
            <person name="Li H."/>
        </authorList>
    </citation>
    <scope>NUCLEOTIDE SEQUENCE [LARGE SCALE GENOMIC DNA]</scope>
    <source>
        <strain evidence="4">Lab_2022b</strain>
    </source>
</reference>
<feature type="transmembrane region" description="Helical" evidence="3">
    <location>
        <begin position="317"/>
        <end position="343"/>
    </location>
</feature>
<evidence type="ECO:0000256" key="2">
    <source>
        <dbReference type="PIRNR" id="PIRNR028739"/>
    </source>
</evidence>
<dbReference type="PIRSF" id="PIRSF028739">
    <property type="entry name" value="Folate_carrier"/>
    <property type="match status" value="1"/>
</dbReference>
<dbReference type="GO" id="GO:0090482">
    <property type="term" value="F:vitamin transmembrane transporter activity"/>
    <property type="evidence" value="ECO:0007669"/>
    <property type="project" value="InterPro"/>
</dbReference>
<dbReference type="GO" id="GO:0005886">
    <property type="term" value="C:plasma membrane"/>
    <property type="evidence" value="ECO:0007669"/>
    <property type="project" value="UniProtKB-UniRule"/>
</dbReference>
<dbReference type="EMBL" id="JAPXFL010000007">
    <property type="protein sequence ID" value="KAK9504491.1"/>
    <property type="molecule type" value="Genomic_DNA"/>
</dbReference>
<comment type="subcellular location">
    <subcellularLocation>
        <location evidence="2">Membrane</location>
        <topology evidence="2">Multi-pass membrane protein</topology>
    </subcellularLocation>
</comment>
<organism evidence="4 5">
    <name type="scientific">Rhynocoris fuscipes</name>
    <dbReference type="NCBI Taxonomy" id="488301"/>
    <lineage>
        <taxon>Eukaryota</taxon>
        <taxon>Metazoa</taxon>
        <taxon>Ecdysozoa</taxon>
        <taxon>Arthropoda</taxon>
        <taxon>Hexapoda</taxon>
        <taxon>Insecta</taxon>
        <taxon>Pterygota</taxon>
        <taxon>Neoptera</taxon>
        <taxon>Paraneoptera</taxon>
        <taxon>Hemiptera</taxon>
        <taxon>Heteroptera</taxon>
        <taxon>Panheteroptera</taxon>
        <taxon>Cimicomorpha</taxon>
        <taxon>Reduviidae</taxon>
        <taxon>Harpactorinae</taxon>
        <taxon>Harpactorini</taxon>
        <taxon>Rhynocoris</taxon>
    </lineage>
</organism>
<feature type="transmembrane region" description="Helical" evidence="3">
    <location>
        <begin position="103"/>
        <end position="121"/>
    </location>
</feature>
<dbReference type="Gene3D" id="1.20.1250.20">
    <property type="entry name" value="MFS general substrate transporter like domains"/>
    <property type="match status" value="1"/>
</dbReference>
<dbReference type="InterPro" id="IPR002666">
    <property type="entry name" value="Folate_carrier"/>
</dbReference>
<feature type="transmembrane region" description="Helical" evidence="3">
    <location>
        <begin position="47"/>
        <end position="65"/>
    </location>
</feature>
<dbReference type="Proteomes" id="UP001461498">
    <property type="component" value="Unassembled WGS sequence"/>
</dbReference>
<name>A0AAW1D1D4_9HEMI</name>
<feature type="transmembrane region" description="Helical" evidence="3">
    <location>
        <begin position="159"/>
        <end position="182"/>
    </location>
</feature>
<keyword evidence="2" id="KW-0813">Transport</keyword>
<evidence type="ECO:0000313" key="5">
    <source>
        <dbReference type="Proteomes" id="UP001461498"/>
    </source>
</evidence>
<accession>A0AAW1D1D4</accession>
<feature type="transmembrane region" description="Helical" evidence="3">
    <location>
        <begin position="71"/>
        <end position="91"/>
    </location>
</feature>
<feature type="transmembrane region" description="Helical" evidence="3">
    <location>
        <begin position="249"/>
        <end position="268"/>
    </location>
</feature>
<dbReference type="NCBIfam" id="TIGR00806">
    <property type="entry name" value="rfc"/>
    <property type="match status" value="1"/>
</dbReference>
<gene>
    <name evidence="4" type="ORF">O3M35_010813</name>
</gene>